<dbReference type="AlphaFoldDB" id="A0ABD6DT17"/>
<accession>A0ABD6DT17</accession>
<comment type="caution">
    <text evidence="1">The sequence shown here is derived from an EMBL/GenBank/DDBJ whole genome shotgun (WGS) entry which is preliminary data.</text>
</comment>
<name>A0ABD6DT17_9EURY</name>
<proteinExistence type="predicted"/>
<evidence type="ECO:0000313" key="1">
    <source>
        <dbReference type="EMBL" id="MFD1647986.1"/>
    </source>
</evidence>
<dbReference type="EMBL" id="JBHUDO010000004">
    <property type="protein sequence ID" value="MFD1647986.1"/>
    <property type="molecule type" value="Genomic_DNA"/>
</dbReference>
<evidence type="ECO:0000313" key="2">
    <source>
        <dbReference type="Proteomes" id="UP001597034"/>
    </source>
</evidence>
<sequence length="353" mass="41039">MAFDEKEFYKYGKPVGKLFQTLSTSFFDTYEYGRPFGEGVEGECPPDFPESRLGLEFRRVMHNTPVWGDECLQTVQGHVLYHVVSNAKANEDELQAYFDESDGGDHEQALRNLSNAWRDEFAVNDPIEGEAADRMRTAEWRISMAYYAIYKAYSALMRSRFDDILADGRGGTHVRMWKKHRWEMLDELTDSLYVYPFMYFPEGNFSDHWFDWSSPYPDWNSRSSDIDSVLNEKARDSLSEMYRYRQSFHEDPDAPCPTFFDMLLNLRHWANYHRGGVFSRLYGSGLRFAIDEGLRLITFTGLAITEVGLIQSLGYDTVEEEFLAFEQSSKEGVQDSSYFPARRFAVYEQALGD</sequence>
<dbReference type="RefSeq" id="WP_256401538.1">
    <property type="nucleotide sequence ID" value="NZ_JANHJR010000004.1"/>
</dbReference>
<protein>
    <submittedName>
        <fullName evidence="1">Uncharacterized protein</fullName>
    </submittedName>
</protein>
<organism evidence="1 2">
    <name type="scientific">Haloarchaeobius litoreus</name>
    <dbReference type="NCBI Taxonomy" id="755306"/>
    <lineage>
        <taxon>Archaea</taxon>
        <taxon>Methanobacteriati</taxon>
        <taxon>Methanobacteriota</taxon>
        <taxon>Stenosarchaea group</taxon>
        <taxon>Halobacteria</taxon>
        <taxon>Halobacteriales</taxon>
        <taxon>Halorubellaceae</taxon>
        <taxon>Haloarchaeobius</taxon>
    </lineage>
</organism>
<keyword evidence="2" id="KW-1185">Reference proteome</keyword>
<dbReference type="Proteomes" id="UP001597034">
    <property type="component" value="Unassembled WGS sequence"/>
</dbReference>
<gene>
    <name evidence="1" type="ORF">ACFSBL_20060</name>
</gene>
<reference evidence="1 2" key="1">
    <citation type="journal article" date="2019" name="Int. J. Syst. Evol. Microbiol.">
        <title>The Global Catalogue of Microorganisms (GCM) 10K type strain sequencing project: providing services to taxonomists for standard genome sequencing and annotation.</title>
        <authorList>
            <consortium name="The Broad Institute Genomics Platform"/>
            <consortium name="The Broad Institute Genome Sequencing Center for Infectious Disease"/>
            <person name="Wu L."/>
            <person name="Ma J."/>
        </authorList>
    </citation>
    <scope>NUCLEOTIDE SEQUENCE [LARGE SCALE GENOMIC DNA]</scope>
    <source>
        <strain evidence="1 2">CGMCC 1.10390</strain>
    </source>
</reference>